<dbReference type="InterPro" id="IPR000182">
    <property type="entry name" value="GNAT_dom"/>
</dbReference>
<evidence type="ECO:0000313" key="2">
    <source>
        <dbReference type="EMBL" id="NVO56743.1"/>
    </source>
</evidence>
<evidence type="ECO:0000313" key="3">
    <source>
        <dbReference type="Proteomes" id="UP000630805"/>
    </source>
</evidence>
<dbReference type="PANTHER" id="PTHR43415">
    <property type="entry name" value="SPERMIDINE N(1)-ACETYLTRANSFERASE"/>
    <property type="match status" value="1"/>
</dbReference>
<sequence>MSDYPVNQFTLRPTEKADLEIISRWFLDVADLACFDRTSRIPLNQVQTERLWNDAVCARSDNRNCWFTIETENKDAVGLTGLDAISHVNRDAVIPLFVDRSVRRCGVGIRATALLLDFAFRQLGLNRVTSYYRADNRASQDLFGQLSFQTEGTLRQAWFADGCFYDMIVVGILRKDWMDRRQALAKELKPNTVVGFCSSEASGWSWPPRRLSEG</sequence>
<keyword evidence="3" id="KW-1185">Reference proteome</keyword>
<dbReference type="EMBL" id="JABXWT010000007">
    <property type="protein sequence ID" value="NVO56743.1"/>
    <property type="molecule type" value="Genomic_DNA"/>
</dbReference>
<dbReference type="Proteomes" id="UP000630805">
    <property type="component" value="Unassembled WGS sequence"/>
</dbReference>
<gene>
    <name evidence="2" type="ORF">HW561_13200</name>
</gene>
<dbReference type="SUPFAM" id="SSF55729">
    <property type="entry name" value="Acyl-CoA N-acyltransferases (Nat)"/>
    <property type="match status" value="1"/>
</dbReference>
<organism evidence="2 3">
    <name type="scientific">Ruegeria haliotis</name>
    <dbReference type="NCBI Taxonomy" id="2747601"/>
    <lineage>
        <taxon>Bacteria</taxon>
        <taxon>Pseudomonadati</taxon>
        <taxon>Pseudomonadota</taxon>
        <taxon>Alphaproteobacteria</taxon>
        <taxon>Rhodobacterales</taxon>
        <taxon>Roseobacteraceae</taxon>
        <taxon>Ruegeria</taxon>
    </lineage>
</organism>
<proteinExistence type="predicted"/>
<dbReference type="Pfam" id="PF13302">
    <property type="entry name" value="Acetyltransf_3"/>
    <property type="match status" value="1"/>
</dbReference>
<accession>A0ABX2PRF3</accession>
<protein>
    <submittedName>
        <fullName evidence="2">GNAT family N-acetyltransferase</fullName>
    </submittedName>
</protein>
<dbReference type="PROSITE" id="PS51186">
    <property type="entry name" value="GNAT"/>
    <property type="match status" value="1"/>
</dbReference>
<comment type="caution">
    <text evidence="2">The sequence shown here is derived from an EMBL/GenBank/DDBJ whole genome shotgun (WGS) entry which is preliminary data.</text>
</comment>
<dbReference type="Gene3D" id="3.40.630.30">
    <property type="match status" value="1"/>
</dbReference>
<feature type="domain" description="N-acetyltransferase" evidence="1">
    <location>
        <begin position="9"/>
        <end position="172"/>
    </location>
</feature>
<dbReference type="PANTHER" id="PTHR43415:SF3">
    <property type="entry name" value="GNAT-FAMILY ACETYLTRANSFERASE"/>
    <property type="match status" value="1"/>
</dbReference>
<reference evidence="2 3" key="1">
    <citation type="submission" date="2020-06" db="EMBL/GenBank/DDBJ databases">
        <authorList>
            <person name="Cao W.R."/>
        </authorList>
    </citation>
    <scope>NUCLEOTIDE SEQUENCE [LARGE SCALE GENOMIC DNA]</scope>
    <source>
        <strain evidence="2 3">B1Z28</strain>
    </source>
</reference>
<evidence type="ECO:0000259" key="1">
    <source>
        <dbReference type="PROSITE" id="PS51186"/>
    </source>
</evidence>
<dbReference type="InterPro" id="IPR016181">
    <property type="entry name" value="Acyl_CoA_acyltransferase"/>
</dbReference>
<name>A0ABX2PRF3_9RHOB</name>